<dbReference type="InterPro" id="IPR050079">
    <property type="entry name" value="DEAD_box_RNA_helicase"/>
</dbReference>
<dbReference type="InterPro" id="IPR001650">
    <property type="entry name" value="Helicase_C-like"/>
</dbReference>
<dbReference type="GO" id="GO:0004386">
    <property type="term" value="F:helicase activity"/>
    <property type="evidence" value="ECO:0007669"/>
    <property type="project" value="UniProtKB-KW"/>
</dbReference>
<evidence type="ECO:0000259" key="7">
    <source>
        <dbReference type="PROSITE" id="PS51192"/>
    </source>
</evidence>
<feature type="domain" description="Helicase ATP-binding" evidence="7">
    <location>
        <begin position="25"/>
        <end position="194"/>
    </location>
</feature>
<evidence type="ECO:0000256" key="4">
    <source>
        <dbReference type="ARBA" id="ARBA00022840"/>
    </source>
</evidence>
<comment type="caution">
    <text evidence="9">The sequence shown here is derived from an EMBL/GenBank/DDBJ whole genome shotgun (WGS) entry which is preliminary data.</text>
</comment>
<dbReference type="CDD" id="cd00268">
    <property type="entry name" value="DEADc"/>
    <property type="match status" value="1"/>
</dbReference>
<feature type="region of interest" description="Disordered" evidence="6">
    <location>
        <begin position="368"/>
        <end position="415"/>
    </location>
</feature>
<keyword evidence="4" id="KW-0067">ATP-binding</keyword>
<feature type="domain" description="Helicase C-terminal" evidence="8">
    <location>
        <begin position="205"/>
        <end position="363"/>
    </location>
</feature>
<dbReference type="PROSITE" id="PS51192">
    <property type="entry name" value="HELICASE_ATP_BIND_1"/>
    <property type="match status" value="1"/>
</dbReference>
<keyword evidence="10" id="KW-1185">Reference proteome</keyword>
<keyword evidence="2" id="KW-0378">Hydrolase</keyword>
<dbReference type="Pfam" id="PF00271">
    <property type="entry name" value="Helicase_C"/>
    <property type="match status" value="1"/>
</dbReference>
<dbReference type="SMART" id="SM00490">
    <property type="entry name" value="HELICc"/>
    <property type="match status" value="1"/>
</dbReference>
<evidence type="ECO:0000256" key="1">
    <source>
        <dbReference type="ARBA" id="ARBA00022741"/>
    </source>
</evidence>
<evidence type="ECO:0000256" key="6">
    <source>
        <dbReference type="SAM" id="MobiDB-lite"/>
    </source>
</evidence>
<organism evidence="9 10">
    <name type="scientific">Agrilactobacillus yilanensis</name>
    <dbReference type="NCBI Taxonomy" id="2485997"/>
    <lineage>
        <taxon>Bacteria</taxon>
        <taxon>Bacillati</taxon>
        <taxon>Bacillota</taxon>
        <taxon>Bacilli</taxon>
        <taxon>Lactobacillales</taxon>
        <taxon>Lactobacillaceae</taxon>
        <taxon>Agrilactobacillus</taxon>
    </lineage>
</organism>
<reference evidence="10" key="1">
    <citation type="journal article" date="2019" name="Int. J. Syst. Evol. Microbiol.">
        <title>The Global Catalogue of Microorganisms (GCM) 10K type strain sequencing project: providing services to taxonomists for standard genome sequencing and annotation.</title>
        <authorList>
            <consortium name="The Broad Institute Genomics Platform"/>
            <consortium name="The Broad Institute Genome Sequencing Center for Infectious Disease"/>
            <person name="Wu L."/>
            <person name="Ma J."/>
        </authorList>
    </citation>
    <scope>NUCLEOTIDE SEQUENCE [LARGE SCALE GENOMIC DNA]</scope>
    <source>
        <strain evidence="10">CCM 8896</strain>
    </source>
</reference>
<evidence type="ECO:0000259" key="8">
    <source>
        <dbReference type="PROSITE" id="PS51194"/>
    </source>
</evidence>
<dbReference type="Proteomes" id="UP001597267">
    <property type="component" value="Unassembled WGS sequence"/>
</dbReference>
<dbReference type="InterPro" id="IPR044742">
    <property type="entry name" value="DEAD/DEAH_RhlB"/>
</dbReference>
<evidence type="ECO:0000256" key="5">
    <source>
        <dbReference type="ARBA" id="ARBA00038437"/>
    </source>
</evidence>
<dbReference type="InterPro" id="IPR014001">
    <property type="entry name" value="Helicase_ATP-bd"/>
</dbReference>
<proteinExistence type="inferred from homology"/>
<evidence type="ECO:0000313" key="9">
    <source>
        <dbReference type="EMBL" id="MFD1672975.1"/>
    </source>
</evidence>
<keyword evidence="3 9" id="KW-0347">Helicase</keyword>
<evidence type="ECO:0000313" key="10">
    <source>
        <dbReference type="Proteomes" id="UP001597267"/>
    </source>
</evidence>
<dbReference type="CDD" id="cd18787">
    <property type="entry name" value="SF2_C_DEAD"/>
    <property type="match status" value="1"/>
</dbReference>
<feature type="compositionally biased region" description="Low complexity" evidence="6">
    <location>
        <begin position="381"/>
        <end position="390"/>
    </location>
</feature>
<evidence type="ECO:0000256" key="2">
    <source>
        <dbReference type="ARBA" id="ARBA00022801"/>
    </source>
</evidence>
<dbReference type="InterPro" id="IPR011545">
    <property type="entry name" value="DEAD/DEAH_box_helicase_dom"/>
</dbReference>
<evidence type="ECO:0000256" key="3">
    <source>
        <dbReference type="ARBA" id="ARBA00022806"/>
    </source>
</evidence>
<dbReference type="PANTHER" id="PTHR47959:SF13">
    <property type="entry name" value="ATP-DEPENDENT RNA HELICASE RHLE"/>
    <property type="match status" value="1"/>
</dbReference>
<dbReference type="RefSeq" id="WP_125715338.1">
    <property type="nucleotide sequence ID" value="NZ_JBHTOP010000028.1"/>
</dbReference>
<dbReference type="SMART" id="SM00487">
    <property type="entry name" value="DEXDc"/>
    <property type="match status" value="1"/>
</dbReference>
<dbReference type="PROSITE" id="PS51194">
    <property type="entry name" value="HELICASE_CTER"/>
    <property type="match status" value="1"/>
</dbReference>
<dbReference type="InterPro" id="IPR027417">
    <property type="entry name" value="P-loop_NTPase"/>
</dbReference>
<dbReference type="EMBL" id="JBHTOP010000028">
    <property type="protein sequence ID" value="MFD1672975.1"/>
    <property type="molecule type" value="Genomic_DNA"/>
</dbReference>
<name>A0ABW4JAJ1_9LACO</name>
<protein>
    <submittedName>
        <fullName evidence="9">DEAD/DEAH box helicase</fullName>
    </submittedName>
</protein>
<dbReference type="Pfam" id="PF00270">
    <property type="entry name" value="DEAD"/>
    <property type="match status" value="1"/>
</dbReference>
<gene>
    <name evidence="9" type="ORF">ACFQ5M_12810</name>
</gene>
<comment type="similarity">
    <text evidence="5">Belongs to the DEAD box helicase family.</text>
</comment>
<feature type="compositionally biased region" description="Basic residues" evidence="6">
    <location>
        <begin position="397"/>
        <end position="415"/>
    </location>
</feature>
<keyword evidence="1" id="KW-0547">Nucleotide-binding</keyword>
<sequence length="415" mass="46359">MNETITEAWHQQGFDQPTEIQAKVFEPLASGQSLQGLAPTGTGKTLAFSLPILQNIEAGSGLQLIILVSSQELAHQMRAAIQPFVQALGLKQTVVTGNANVQRQIEKLKAKPEVIIATVGRLMELLNKNKVKSKQLKTLILDEADALLFENGQEKLQMVLDHLPKPLQVGFFGATTSQAVTEFAKANRIQLTTIDTRQQLVHTSKVRHLFLQTSPRGKAVVLKELSRQKSFYGVAFFRQKNQLIKTNHILEDWRVNTAILDGRKDAQRRQLALQDFRKHKLNLMLATDVAARGLDIEDLSMVINYDLPESKTEYIHRSGRTGRMHKQGTVLSLGNDHDRRLLQQQLGTEVALQQVYLVDGHLTTKRPAAGTTAKKAKNKAAKTTTAPVAKSAEKPVKKNKHLRQRKNKGKPKQKK</sequence>
<dbReference type="SUPFAM" id="SSF52540">
    <property type="entry name" value="P-loop containing nucleoside triphosphate hydrolases"/>
    <property type="match status" value="1"/>
</dbReference>
<dbReference type="PANTHER" id="PTHR47959">
    <property type="entry name" value="ATP-DEPENDENT RNA HELICASE RHLE-RELATED"/>
    <property type="match status" value="1"/>
</dbReference>
<dbReference type="Gene3D" id="3.40.50.300">
    <property type="entry name" value="P-loop containing nucleotide triphosphate hydrolases"/>
    <property type="match status" value="2"/>
</dbReference>
<accession>A0ABW4JAJ1</accession>